<dbReference type="InterPro" id="IPR027485">
    <property type="entry name" value="AMMECR1_N"/>
</dbReference>
<dbReference type="NCBIfam" id="TIGR04335">
    <property type="entry name" value="AmmeMemoSam_A"/>
    <property type="match status" value="1"/>
</dbReference>
<dbReference type="AlphaFoldDB" id="A0A286REC4"/>
<dbReference type="EMBL" id="CP018477">
    <property type="protein sequence ID" value="ASV74319.1"/>
    <property type="molecule type" value="Genomic_DNA"/>
</dbReference>
<dbReference type="Pfam" id="PF01871">
    <property type="entry name" value="AMMECR1"/>
    <property type="match status" value="1"/>
</dbReference>
<name>A0A286REC4_9BACT</name>
<evidence type="ECO:0000313" key="5">
    <source>
        <dbReference type="Proteomes" id="UP000215086"/>
    </source>
</evidence>
<dbReference type="PANTHER" id="PTHR11060:SF0">
    <property type="entry name" value="PROTEIN MEMO1"/>
    <property type="match status" value="1"/>
</dbReference>
<sequence>METHRQDDVSSQQPETENPGVHATGVSVPEKPELSEEQRDRVLKAVARRVAEAVIGGPQSGLKAHLGEAGEVPVWGAFVTLKGAGGTLRACCGQVGDASRLSSALDAAADRTARWDLRFPAIQRGELAELTLEVWILWNCQPIVAEGESRVGAVEVGRHGLQVIRGKHRGLLLPGVAVEHHLDARQFLEHVCRKAGLPPNAWLDSATQLFTFEGYSLEAPMASLLPPELRELATGRLAMGDVVRLAALAHHNLLAMFQGATPNYYTSAAFDGPVQGVVLTINKLNDGTATERVMEASRVFPRGELPLQATLMDLLQTIVAGFRGQQLDPRFVSSLRTGLTVFVEPHHIGTAVDCALDGVHPRFHALCLVQDDRWAVRYDPSQNSTELFEAVMKRLKSSRPSQTQVYRLTALSTEDSVEASNVSRPVAGPSVRPPAVAGQFYPGTANGVDEFLNQIFPQNVGREEWAAALVPHAGWKYSGKLAAEVWARLRVPQQVIIFGPKHHAIGCDWAVTPHRTWALPGLSLHADPELAEALVKAVPLMELDAAAHAMEHSIEVQLPMVARVASASRVVGVVMHGGDYDVLQKAATDFAKFLSALEPTPLLVISSDMNHYADERTTRRLDRLALDALQACDPLRLWKTVRENRISMCGLVPAVFVLETLRQMGRLNECEVVGYTTSGEVSGRQDRVVGYAGALFR</sequence>
<dbReference type="KEGG" id="ttf:THTE_1717"/>
<feature type="region of interest" description="Disordered" evidence="2">
    <location>
        <begin position="1"/>
        <end position="38"/>
    </location>
</feature>
<dbReference type="CDD" id="cd07361">
    <property type="entry name" value="MEMO_like"/>
    <property type="match status" value="1"/>
</dbReference>
<dbReference type="NCBIfam" id="TIGR04336">
    <property type="entry name" value="AmmeMemoSam_B"/>
    <property type="match status" value="1"/>
</dbReference>
<gene>
    <name evidence="4" type="ORF">THTE_1717</name>
</gene>
<dbReference type="InterPro" id="IPR036071">
    <property type="entry name" value="AMMECR1_dom_sf"/>
</dbReference>
<proteinExistence type="inferred from homology"/>
<organism evidence="4 5">
    <name type="scientific">Thermogutta terrifontis</name>
    <dbReference type="NCBI Taxonomy" id="1331910"/>
    <lineage>
        <taxon>Bacteria</taxon>
        <taxon>Pseudomonadati</taxon>
        <taxon>Planctomycetota</taxon>
        <taxon>Planctomycetia</taxon>
        <taxon>Pirellulales</taxon>
        <taxon>Thermoguttaceae</taxon>
        <taxon>Thermogutta</taxon>
    </lineage>
</organism>
<dbReference type="SUPFAM" id="SSF143447">
    <property type="entry name" value="AMMECR1-like"/>
    <property type="match status" value="1"/>
</dbReference>
<keyword evidence="5" id="KW-1185">Reference proteome</keyword>
<protein>
    <submittedName>
        <fullName evidence="4">Putative ACR</fullName>
    </submittedName>
</protein>
<accession>A0A286REC4</accession>
<dbReference type="NCBIfam" id="TIGR00296">
    <property type="entry name" value="TIGR00296 family protein"/>
    <property type="match status" value="1"/>
</dbReference>
<dbReference type="PROSITE" id="PS51112">
    <property type="entry name" value="AMMECR1"/>
    <property type="match status" value="1"/>
</dbReference>
<dbReference type="InterPro" id="IPR002733">
    <property type="entry name" value="AMMECR1_domain"/>
</dbReference>
<dbReference type="Gene3D" id="3.30.700.20">
    <property type="entry name" value="Hypothetical protein ph0010, domain 1"/>
    <property type="match status" value="1"/>
</dbReference>
<evidence type="ECO:0000259" key="3">
    <source>
        <dbReference type="PROSITE" id="PS51112"/>
    </source>
</evidence>
<dbReference type="Gene3D" id="3.30.1490.150">
    <property type="entry name" value="Hypothetical protein ph0010, domain 2"/>
    <property type="match status" value="1"/>
</dbReference>
<reference evidence="4 5" key="1">
    <citation type="journal article" name="Front. Microbiol.">
        <title>Sugar Metabolism of the First Thermophilic Planctomycete Thermogutta terrifontis: Comparative Genomic and Transcriptomic Approaches.</title>
        <authorList>
            <person name="Elcheninov A.G."/>
            <person name="Menzel P."/>
            <person name="Gudbergsdottir S.R."/>
            <person name="Slesarev A.I."/>
            <person name="Kadnikov V.V."/>
            <person name="Krogh A."/>
            <person name="Bonch-Osmolovskaya E.A."/>
            <person name="Peng X."/>
            <person name="Kublanov I.V."/>
        </authorList>
    </citation>
    <scope>NUCLEOTIDE SEQUENCE [LARGE SCALE GENOMIC DNA]</scope>
    <source>
        <strain evidence="4 5">R1</strain>
    </source>
</reference>
<dbReference type="OrthoDB" id="9778883at2"/>
<dbReference type="Proteomes" id="UP000215086">
    <property type="component" value="Chromosome"/>
</dbReference>
<evidence type="ECO:0000256" key="2">
    <source>
        <dbReference type="SAM" id="MobiDB-lite"/>
    </source>
</evidence>
<comment type="similarity">
    <text evidence="1">Belongs to the MEMO1 family.</text>
</comment>
<dbReference type="InterPro" id="IPR027623">
    <property type="entry name" value="AmmeMemoSam_A"/>
</dbReference>
<evidence type="ECO:0000256" key="1">
    <source>
        <dbReference type="ARBA" id="ARBA00006315"/>
    </source>
</evidence>
<evidence type="ECO:0000313" key="4">
    <source>
        <dbReference type="EMBL" id="ASV74319.1"/>
    </source>
</evidence>
<dbReference type="Pfam" id="PF01875">
    <property type="entry name" value="Memo"/>
    <property type="match status" value="1"/>
</dbReference>
<dbReference type="InterPro" id="IPR023473">
    <property type="entry name" value="AMMECR1"/>
</dbReference>
<dbReference type="PANTHER" id="PTHR11060">
    <property type="entry name" value="PROTEIN MEMO1"/>
    <property type="match status" value="1"/>
</dbReference>
<dbReference type="Gene3D" id="3.40.830.10">
    <property type="entry name" value="LigB-like"/>
    <property type="match status" value="1"/>
</dbReference>
<dbReference type="InterPro" id="IPR002737">
    <property type="entry name" value="MEMO1_fam"/>
</dbReference>
<feature type="domain" description="AMMECR1" evidence="3">
    <location>
        <begin position="38"/>
        <end position="228"/>
    </location>
</feature>
<dbReference type="RefSeq" id="WP_095414675.1">
    <property type="nucleotide sequence ID" value="NZ_CP018477.1"/>
</dbReference>